<name>A0A8B0R6S5_9HYME</name>
<evidence type="ECO:0000256" key="1">
    <source>
        <dbReference type="SAM" id="Phobius"/>
    </source>
</evidence>
<keyword evidence="1" id="KW-0812">Transmembrane</keyword>
<keyword evidence="1" id="KW-1133">Transmembrane helix</keyword>
<evidence type="ECO:0000313" key="2">
    <source>
        <dbReference type="EMBL" id="QTW90614.1"/>
    </source>
</evidence>
<sequence>MPHMSYMLWFNLYIYFIILIFFMFILIYNIYILKKNLNSTIISYKNFFKMMW</sequence>
<dbReference type="RefSeq" id="YP_010251080.1">
    <property type="nucleotide sequence ID" value="NC_060368.1"/>
</dbReference>
<dbReference type="CTD" id="4509"/>
<reference evidence="2" key="1">
    <citation type="journal article" date="2021" name="Mitochondrial DNA Part B Resour">
        <title>The mitochondrial genome of a parasitic wasp, Chouioia cunea Yang (Hymenoptera: Chalcidoidea: Eulophidae) and phylogenetic analysis.</title>
        <authorList>
            <person name="Tang X."/>
            <person name="Lyu B."/>
            <person name="Lu H."/>
            <person name="Tang J."/>
            <person name="Meng R."/>
            <person name="Cai B."/>
        </authorList>
    </citation>
    <scope>NUCLEOTIDE SEQUENCE</scope>
</reference>
<dbReference type="EMBL" id="MW192646">
    <property type="protein sequence ID" value="QTW90614.1"/>
    <property type="molecule type" value="Genomic_DNA"/>
</dbReference>
<dbReference type="AlphaFoldDB" id="A0A8B0R6S5"/>
<geneLocation type="mitochondrion" evidence="2"/>
<keyword evidence="2" id="KW-0496">Mitochondrion</keyword>
<protein>
    <submittedName>
        <fullName evidence="2">ATP synthase F0 subunit 8</fullName>
    </submittedName>
</protein>
<keyword evidence="1" id="KW-0472">Membrane</keyword>
<proteinExistence type="predicted"/>
<dbReference type="GeneID" id="70591865"/>
<feature type="transmembrane region" description="Helical" evidence="1">
    <location>
        <begin position="12"/>
        <end position="33"/>
    </location>
</feature>
<accession>A0A8B0R6S5</accession>
<organism evidence="2">
    <name type="scientific">Chouioia cunea</name>
    <dbReference type="NCBI Taxonomy" id="1570515"/>
    <lineage>
        <taxon>Eukaryota</taxon>
        <taxon>Metazoa</taxon>
        <taxon>Ecdysozoa</taxon>
        <taxon>Arthropoda</taxon>
        <taxon>Hexapoda</taxon>
        <taxon>Insecta</taxon>
        <taxon>Pterygota</taxon>
        <taxon>Neoptera</taxon>
        <taxon>Endopterygota</taxon>
        <taxon>Hymenoptera</taxon>
        <taxon>Apocrita</taxon>
        <taxon>Proctotrupomorpha</taxon>
        <taxon>Chalcidoidea</taxon>
        <taxon>Eulophidae</taxon>
        <taxon>Tetrastichinae</taxon>
        <taxon>Chouioia</taxon>
    </lineage>
</organism>
<gene>
    <name evidence="2" type="primary">ATP8</name>
</gene>